<keyword evidence="2" id="KW-0489">Methyltransferase</keyword>
<evidence type="ECO:0000259" key="1">
    <source>
        <dbReference type="Pfam" id="PF05050"/>
    </source>
</evidence>
<dbReference type="EMBL" id="JBHSCW010000003">
    <property type="protein sequence ID" value="MFC4350921.1"/>
    <property type="molecule type" value="Genomic_DNA"/>
</dbReference>
<gene>
    <name evidence="2" type="ORF">ACFOW6_05130</name>
</gene>
<dbReference type="InterPro" id="IPR029063">
    <property type="entry name" value="SAM-dependent_MTases_sf"/>
</dbReference>
<feature type="domain" description="Methyltransferase FkbM" evidence="1">
    <location>
        <begin position="45"/>
        <end position="185"/>
    </location>
</feature>
<dbReference type="GO" id="GO:0008168">
    <property type="term" value="F:methyltransferase activity"/>
    <property type="evidence" value="ECO:0007669"/>
    <property type="project" value="UniProtKB-KW"/>
</dbReference>
<evidence type="ECO:0000313" key="2">
    <source>
        <dbReference type="EMBL" id="MFC4350921.1"/>
    </source>
</evidence>
<proteinExistence type="predicted"/>
<name>A0ABV8UJ94_9PROT</name>
<keyword evidence="3" id="KW-1185">Reference proteome</keyword>
<dbReference type="GO" id="GO:0032259">
    <property type="term" value="P:methylation"/>
    <property type="evidence" value="ECO:0007669"/>
    <property type="project" value="UniProtKB-KW"/>
</dbReference>
<dbReference type="RefSeq" id="WP_382421265.1">
    <property type="nucleotide sequence ID" value="NZ_JBHSCW010000003.1"/>
</dbReference>
<comment type="caution">
    <text evidence="2">The sequence shown here is derived from an EMBL/GenBank/DDBJ whole genome shotgun (WGS) entry which is preliminary data.</text>
</comment>
<dbReference type="InterPro" id="IPR052514">
    <property type="entry name" value="SAM-dependent_MTase"/>
</dbReference>
<dbReference type="SUPFAM" id="SSF53335">
    <property type="entry name" value="S-adenosyl-L-methionine-dependent methyltransferases"/>
    <property type="match status" value="1"/>
</dbReference>
<dbReference type="Gene3D" id="3.40.50.150">
    <property type="entry name" value="Vaccinia Virus protein VP39"/>
    <property type="match status" value="1"/>
</dbReference>
<dbReference type="PANTHER" id="PTHR34203">
    <property type="entry name" value="METHYLTRANSFERASE, FKBM FAMILY PROTEIN"/>
    <property type="match status" value="1"/>
</dbReference>
<protein>
    <submittedName>
        <fullName evidence="2">FkbM family methyltransferase</fullName>
    </submittedName>
</protein>
<dbReference type="NCBIfam" id="TIGR01444">
    <property type="entry name" value="fkbM_fam"/>
    <property type="match status" value="1"/>
</dbReference>
<keyword evidence="2" id="KW-0808">Transferase</keyword>
<reference evidence="3" key="1">
    <citation type="journal article" date="2019" name="Int. J. Syst. Evol. Microbiol.">
        <title>The Global Catalogue of Microorganisms (GCM) 10K type strain sequencing project: providing services to taxonomists for standard genome sequencing and annotation.</title>
        <authorList>
            <consortium name="The Broad Institute Genomics Platform"/>
            <consortium name="The Broad Institute Genome Sequencing Center for Infectious Disease"/>
            <person name="Wu L."/>
            <person name="Ma J."/>
        </authorList>
    </citation>
    <scope>NUCLEOTIDE SEQUENCE [LARGE SCALE GENOMIC DNA]</scope>
    <source>
        <strain evidence="3">CECT 8472</strain>
    </source>
</reference>
<dbReference type="Pfam" id="PF05050">
    <property type="entry name" value="Methyltransf_21"/>
    <property type="match status" value="1"/>
</dbReference>
<dbReference type="InterPro" id="IPR006342">
    <property type="entry name" value="FkbM_mtfrase"/>
</dbReference>
<dbReference type="Proteomes" id="UP001595799">
    <property type="component" value="Unassembled WGS sequence"/>
</dbReference>
<dbReference type="PANTHER" id="PTHR34203:SF15">
    <property type="entry name" value="SLL1173 PROTEIN"/>
    <property type="match status" value="1"/>
</dbReference>
<organism evidence="2 3">
    <name type="scientific">Fodinicurvata halophila</name>
    <dbReference type="NCBI Taxonomy" id="1419723"/>
    <lineage>
        <taxon>Bacteria</taxon>
        <taxon>Pseudomonadati</taxon>
        <taxon>Pseudomonadota</taxon>
        <taxon>Alphaproteobacteria</taxon>
        <taxon>Rhodospirillales</taxon>
        <taxon>Rhodovibrionaceae</taxon>
        <taxon>Fodinicurvata</taxon>
    </lineage>
</organism>
<evidence type="ECO:0000313" key="3">
    <source>
        <dbReference type="Proteomes" id="UP001595799"/>
    </source>
</evidence>
<accession>A0ABV8UJ94</accession>
<sequence length="263" mass="29212">MSRLRPTHITGFLRSLAIYHAVPGRARREKALLRHLVASGDLCFDIGAHAGNRTRSLMQLGARVIAVEPQPLFSGFLRWFFRARKDAVTVLPLALGAACGRAELKISPANPTTSTLSQDFVTSARQTDGFRNIRWTERIAVDQTTLDRLIEDHGRPRYCKIDVEGHEADVLAGLSTPLPVISVEYLGKSPSSAVQALARLQELGDYLYNAAPGESMKFHFPCWLSAEEMVAWLEAGAEDQDFGDIYAILASEHTLLERLQRQE</sequence>